<feature type="compositionally biased region" description="Polar residues" evidence="2">
    <location>
        <begin position="294"/>
        <end position="307"/>
    </location>
</feature>
<evidence type="ECO:0000313" key="3">
    <source>
        <dbReference type="EMBL" id="MED6154935.1"/>
    </source>
</evidence>
<feature type="compositionally biased region" description="Polar residues" evidence="2">
    <location>
        <begin position="266"/>
        <end position="286"/>
    </location>
</feature>
<dbReference type="InterPro" id="IPR007573">
    <property type="entry name" value="QWRF"/>
</dbReference>
<feature type="region of interest" description="Disordered" evidence="2">
    <location>
        <begin position="1"/>
        <end position="105"/>
    </location>
</feature>
<dbReference type="PANTHER" id="PTHR31807">
    <property type="entry name" value="AUGMIN FAMILY MEMBER"/>
    <property type="match status" value="1"/>
</dbReference>
<evidence type="ECO:0000256" key="1">
    <source>
        <dbReference type="ARBA" id="ARBA00010016"/>
    </source>
</evidence>
<dbReference type="PANTHER" id="PTHR31807:SF31">
    <property type="entry name" value="QWRF MOTIF PROTEIN (DUF566)-RELATED"/>
    <property type="match status" value="1"/>
</dbReference>
<feature type="region of interest" description="Disordered" evidence="2">
    <location>
        <begin position="209"/>
        <end position="239"/>
    </location>
</feature>
<evidence type="ECO:0000256" key="2">
    <source>
        <dbReference type="SAM" id="MobiDB-lite"/>
    </source>
</evidence>
<feature type="compositionally biased region" description="Polar residues" evidence="2">
    <location>
        <begin position="92"/>
        <end position="102"/>
    </location>
</feature>
<evidence type="ECO:0008006" key="5">
    <source>
        <dbReference type="Google" id="ProtNLM"/>
    </source>
</evidence>
<organism evidence="3 4">
    <name type="scientific">Stylosanthes scabra</name>
    <dbReference type="NCBI Taxonomy" id="79078"/>
    <lineage>
        <taxon>Eukaryota</taxon>
        <taxon>Viridiplantae</taxon>
        <taxon>Streptophyta</taxon>
        <taxon>Embryophyta</taxon>
        <taxon>Tracheophyta</taxon>
        <taxon>Spermatophyta</taxon>
        <taxon>Magnoliopsida</taxon>
        <taxon>eudicotyledons</taxon>
        <taxon>Gunneridae</taxon>
        <taxon>Pentapetalae</taxon>
        <taxon>rosids</taxon>
        <taxon>fabids</taxon>
        <taxon>Fabales</taxon>
        <taxon>Fabaceae</taxon>
        <taxon>Papilionoideae</taxon>
        <taxon>50 kb inversion clade</taxon>
        <taxon>dalbergioids sensu lato</taxon>
        <taxon>Dalbergieae</taxon>
        <taxon>Pterocarpus clade</taxon>
        <taxon>Stylosanthes</taxon>
    </lineage>
</organism>
<dbReference type="Pfam" id="PF04484">
    <property type="entry name" value="QWRF"/>
    <property type="match status" value="1"/>
</dbReference>
<reference evidence="3 4" key="1">
    <citation type="journal article" date="2023" name="Plants (Basel)">
        <title>Bridging the Gap: Combining Genomics and Transcriptomics Approaches to Understand Stylosanthes scabra, an Orphan Legume from the Brazilian Caatinga.</title>
        <authorList>
            <person name="Ferreira-Neto J.R.C."/>
            <person name="da Silva M.D."/>
            <person name="Binneck E."/>
            <person name="de Melo N.F."/>
            <person name="da Silva R.H."/>
            <person name="de Melo A.L.T.M."/>
            <person name="Pandolfi V."/>
            <person name="Bustamante F.O."/>
            <person name="Brasileiro-Vidal A.C."/>
            <person name="Benko-Iseppon A.M."/>
        </authorList>
    </citation>
    <scope>NUCLEOTIDE SEQUENCE [LARGE SCALE GENOMIC DNA]</scope>
    <source>
        <tissue evidence="3">Leaves</tissue>
    </source>
</reference>
<keyword evidence="4" id="KW-1185">Reference proteome</keyword>
<feature type="region of interest" description="Disordered" evidence="2">
    <location>
        <begin position="266"/>
        <end position="307"/>
    </location>
</feature>
<gene>
    <name evidence="3" type="ORF">PIB30_001077</name>
</gene>
<proteinExistence type="inferred from homology"/>
<evidence type="ECO:0000313" key="4">
    <source>
        <dbReference type="Proteomes" id="UP001341840"/>
    </source>
</evidence>
<feature type="region of interest" description="Disordered" evidence="2">
    <location>
        <begin position="118"/>
        <end position="160"/>
    </location>
</feature>
<dbReference type="EMBL" id="JASCZI010120831">
    <property type="protein sequence ID" value="MED6154935.1"/>
    <property type="molecule type" value="Genomic_DNA"/>
</dbReference>
<sequence length="552" mass="61687">MMKTPSASSVVSFQSPKQVQPRQHKNRDVSSRFLPSSPTTTTTTTTTSVEHSLSSSPREVLSPIRRKTGSSSTRLSKNAEEQGSTTRHHQLWPSSAKRNSGTLADRLSEDRIIENLEHDTEIDSKKPNKASSVFSSRIKSKNSTPENGSNNGYGKRHRSIAPGRLSLDENALHRKLSSGRNSFSSVNSVDSESDYSEVSSALNSRKKGIEVPSKYMSDGMKTRPRRGTSDSNIGDIMNSDDSSSLLKKLHLQTPIKRANSLTAGYKSSKSQWALSPGRTSSPSMSVESMDKPLSFSSLKPQQSSPTMTRGVERFFSKGFDLFKSRKSLLNPSSPMGSGGSHEAVHQLCLLENRSMQWRYVNARARVVNENISNQAQSNLLCAWDGLTKLQHSVLKKMIQFRRQKLEMKLNFILYSQMKLLETWGGLERQHSSAVTKIKESLYSVICRIPLLEGAKVDLQSTSIALRHSTDVTASINSMLTCFPSSVDENALLLSELAKVVAQEKQLLEEFYDLFQTISVFEIQERSAKCNLIQLESWQWKHQKHQLLHEITS</sequence>
<protein>
    <recommendedName>
        <fullName evidence="5">QWRF motif-containing protein 3</fullName>
    </recommendedName>
</protein>
<feature type="compositionally biased region" description="Low complexity" evidence="2">
    <location>
        <begin position="31"/>
        <end position="57"/>
    </location>
</feature>
<comment type="caution">
    <text evidence="3">The sequence shown here is derived from an EMBL/GenBank/DDBJ whole genome shotgun (WGS) entry which is preliminary data.</text>
</comment>
<feature type="compositionally biased region" description="Polar residues" evidence="2">
    <location>
        <begin position="1"/>
        <end position="21"/>
    </location>
</feature>
<dbReference type="Proteomes" id="UP001341840">
    <property type="component" value="Unassembled WGS sequence"/>
</dbReference>
<accession>A0ABU6U1B2</accession>
<comment type="similarity">
    <text evidence="1">Belongs to the QWRF family.</text>
</comment>
<name>A0ABU6U1B2_9FABA</name>
<feature type="compositionally biased region" description="Polar residues" evidence="2">
    <location>
        <begin position="69"/>
        <end position="85"/>
    </location>
</feature>
<feature type="compositionally biased region" description="Polar residues" evidence="2">
    <location>
        <begin position="129"/>
        <end position="152"/>
    </location>
</feature>